<organism evidence="3">
    <name type="scientific">Rhipicephalus zambeziensis</name>
    <dbReference type="NCBI Taxonomy" id="60191"/>
    <lineage>
        <taxon>Eukaryota</taxon>
        <taxon>Metazoa</taxon>
        <taxon>Ecdysozoa</taxon>
        <taxon>Arthropoda</taxon>
        <taxon>Chelicerata</taxon>
        <taxon>Arachnida</taxon>
        <taxon>Acari</taxon>
        <taxon>Parasitiformes</taxon>
        <taxon>Ixodida</taxon>
        <taxon>Ixodoidea</taxon>
        <taxon>Ixodidae</taxon>
        <taxon>Rhipicephalinae</taxon>
        <taxon>Rhipicephalus</taxon>
        <taxon>Rhipicephalus</taxon>
    </lineage>
</organism>
<evidence type="ECO:0000256" key="1">
    <source>
        <dbReference type="SAM" id="MobiDB-lite"/>
    </source>
</evidence>
<protein>
    <recommendedName>
        <fullName evidence="4">Pancreatic trypsin inhibitor</fullName>
    </recommendedName>
</protein>
<feature type="region of interest" description="Disordered" evidence="1">
    <location>
        <begin position="38"/>
        <end position="83"/>
    </location>
</feature>
<feature type="signal peptide" evidence="2">
    <location>
        <begin position="1"/>
        <end position="26"/>
    </location>
</feature>
<reference evidence="3" key="1">
    <citation type="journal article" date="2017" name="Parasit. Vectors">
        <title>Sialotranscriptomics of Rhipicephalus zambeziensis reveals intricate expression profiles of secretory proteins and suggests tight temporal transcriptional regulation during blood-feeding.</title>
        <authorList>
            <person name="de Castro M.H."/>
            <person name="de Klerk D."/>
            <person name="Pienaar R."/>
            <person name="Rees D.J.G."/>
            <person name="Mans B.J."/>
        </authorList>
    </citation>
    <scope>NUCLEOTIDE SEQUENCE</scope>
    <source>
        <tissue evidence="3">Salivary glands</tissue>
    </source>
</reference>
<dbReference type="AlphaFoldDB" id="A0A224YSY4"/>
<evidence type="ECO:0000256" key="2">
    <source>
        <dbReference type="SAM" id="SignalP"/>
    </source>
</evidence>
<feature type="chain" id="PRO_5012623799" description="Pancreatic trypsin inhibitor" evidence="2">
    <location>
        <begin position="27"/>
        <end position="91"/>
    </location>
</feature>
<evidence type="ECO:0008006" key="4">
    <source>
        <dbReference type="Google" id="ProtNLM"/>
    </source>
</evidence>
<name>A0A224YSY4_9ACAR</name>
<proteinExistence type="predicted"/>
<dbReference type="EMBL" id="GFPF01008899">
    <property type="protein sequence ID" value="MAA20045.1"/>
    <property type="molecule type" value="Transcribed_RNA"/>
</dbReference>
<keyword evidence="2" id="KW-0732">Signal</keyword>
<sequence length="91" mass="10310">MKTFRRNVLLFFGLCFLAWYMERACALPAPRDKTEDAVHSPLHVGCGHANGRPSKTGSPKQQDRNRRIISDWGPVIGGPPGYPDVIWYKKK</sequence>
<evidence type="ECO:0000313" key="3">
    <source>
        <dbReference type="EMBL" id="MAA20045.1"/>
    </source>
</evidence>
<accession>A0A224YSY4</accession>